<accession>A0ACC6P008</accession>
<name>A0ACC6P008_9BURK</name>
<reference evidence="1" key="1">
    <citation type="submission" date="2023-10" db="EMBL/GenBank/DDBJ databases">
        <title>Amphibacter perezi, gen. nov., sp. nov. a novel taxa of the family Comamonadaceae, class Betaproteobacteria isolated from the skin microbiota of Pelophylax perezi from different populations.</title>
        <authorList>
            <person name="Costa S."/>
            <person name="Proenca D.N."/>
            <person name="Lopes I."/>
            <person name="Morais P.V."/>
        </authorList>
    </citation>
    <scope>NUCLEOTIDE SEQUENCE</scope>
    <source>
        <strain evidence="1">SL12-8</strain>
    </source>
</reference>
<sequence length="316" mass="33827">MSTPTGRFDHLPAFPIPVITDLGPGSHTEDEELDYITMPQGMATYRAPQLPEPEALDGHIPAIEALEAVRAALHAASLGRAAGAVSLRSLARPDLQIVNQALGEGEVSARILPDASGAHTQIQESVYTGVWRVIRWQGDQVVDDCVEVGAVPPSLLEALQADVAQAQRLERLLDTPAPDGVLNATPLLIEIQGQCRDRATLLAAGQTPAAHVINLTLLPMTPLDIAFLDHQLGTGRILILSRGYGNCRITNSLTPDTWRVVYYNSQETVILNSVEITGLPEVVTAAPEDLVDAEARLADVLDWMRSAQSGAVETPA</sequence>
<dbReference type="Proteomes" id="UP001364695">
    <property type="component" value="Unassembled WGS sequence"/>
</dbReference>
<proteinExistence type="predicted"/>
<keyword evidence="2" id="KW-1185">Reference proteome</keyword>
<gene>
    <name evidence="1" type="ORF">RV045_03855</name>
</gene>
<evidence type="ECO:0000313" key="2">
    <source>
        <dbReference type="Proteomes" id="UP001364695"/>
    </source>
</evidence>
<comment type="caution">
    <text evidence="1">The sequence shown here is derived from an EMBL/GenBank/DDBJ whole genome shotgun (WGS) entry which is preliminary data.</text>
</comment>
<protein>
    <submittedName>
        <fullName evidence="1">Hydrogenase expression/formation protein</fullName>
    </submittedName>
</protein>
<organism evidence="1 2">
    <name type="scientific">Amphibiibacter pelophylacis</name>
    <dbReference type="NCBI Taxonomy" id="1799477"/>
    <lineage>
        <taxon>Bacteria</taxon>
        <taxon>Pseudomonadati</taxon>
        <taxon>Pseudomonadota</taxon>
        <taxon>Betaproteobacteria</taxon>
        <taxon>Burkholderiales</taxon>
        <taxon>Sphaerotilaceae</taxon>
        <taxon>Amphibiibacter</taxon>
    </lineage>
</organism>
<dbReference type="EMBL" id="JAWDIE010000004">
    <property type="protein sequence ID" value="MEJ7137566.1"/>
    <property type="molecule type" value="Genomic_DNA"/>
</dbReference>
<evidence type="ECO:0000313" key="1">
    <source>
        <dbReference type="EMBL" id="MEJ7137566.1"/>
    </source>
</evidence>